<sequence>MIVMRPQKISCGALSAMRIRMSHWMRTLTDCALKARRDLSYIKIMDVGQSYVVNRVADHIQSRIVYYLMNIHVTPRSIYLCRHGESELNLKGRIGGDPGLSPRGREFAKSLAQFIRDQNIKDLKVWTSQMKRTIQTAEALGVPYEQWKVLNEIDAGVCEEMTYEEIQDHYPLEFALRDQDKYRYRYPKGEVGGIWGLSPSCHLLCLRTPGALCGGCMDSKWGLTLELGQARCVCHLYHFPAMVPRLQSSPTLGRCTGLPTLRLVGSLLPNIAHLPHGIPMVSQGSCPPCGSIFRALNTYLERLFPIESWPQQAMCSDTFPQAGFCLSPSPSSEIGHR</sequence>
<evidence type="ECO:0000256" key="3">
    <source>
        <dbReference type="ARBA" id="ARBA00022777"/>
    </source>
</evidence>
<dbReference type="OrthoDB" id="267323at2759"/>
<dbReference type="AlphaFoldDB" id="A0A8I3N212"/>
<name>A0A8I3N212_CANLF</name>
<dbReference type="SUPFAM" id="SSF53254">
    <property type="entry name" value="Phosphoglycerate mutase-like"/>
    <property type="match status" value="1"/>
</dbReference>
<dbReference type="PRINTS" id="PR00991">
    <property type="entry name" value="6PFRUCTKNASE"/>
</dbReference>
<keyword evidence="5" id="KW-0511">Multifunctional enzyme</keyword>
<dbReference type="Gene3D" id="3.40.50.300">
    <property type="entry name" value="P-loop containing nucleotide triphosphate hydrolases"/>
    <property type="match status" value="1"/>
</dbReference>
<reference evidence="8" key="1">
    <citation type="submission" date="2020-03" db="EMBL/GenBank/DDBJ databases">
        <title>Long-read based genome assembly of a Labrador retriever dog.</title>
        <authorList>
            <person name="Eory L."/>
            <person name="Zhang W."/>
            <person name="Schoenebeck J."/>
        </authorList>
    </citation>
    <scope>NUCLEOTIDE SEQUENCE [LARGE SCALE GENOMIC DNA]</scope>
    <source>
        <strain evidence="8">Labrador retriever</strain>
    </source>
</reference>
<dbReference type="InterPro" id="IPR001345">
    <property type="entry name" value="PG/BPGM_mutase_AS"/>
</dbReference>
<dbReference type="PANTHER" id="PTHR10606">
    <property type="entry name" value="6-PHOSPHOFRUCTO-2-KINASE/FRUCTOSE-2,6-BISPHOSPHATASE"/>
    <property type="match status" value="1"/>
</dbReference>
<keyword evidence="4" id="KW-0067">ATP-binding</keyword>
<dbReference type="PROSITE" id="PS00175">
    <property type="entry name" value="PG_MUTASE"/>
    <property type="match status" value="1"/>
</dbReference>
<evidence type="ECO:0000256" key="2">
    <source>
        <dbReference type="ARBA" id="ARBA00022741"/>
    </source>
</evidence>
<evidence type="ECO:0000256" key="4">
    <source>
        <dbReference type="ARBA" id="ARBA00022840"/>
    </source>
</evidence>
<accession>A0A8I3N212</accession>
<comment type="similarity">
    <text evidence="1">In the C-terminal section; belongs to the phosphoglycerate mutase family.</text>
</comment>
<dbReference type="GO" id="GO:0006003">
    <property type="term" value="P:fructose 2,6-bisphosphate metabolic process"/>
    <property type="evidence" value="ECO:0007669"/>
    <property type="project" value="InterPro"/>
</dbReference>
<dbReference type="InterPro" id="IPR027417">
    <property type="entry name" value="P-loop_NTPase"/>
</dbReference>
<dbReference type="CDD" id="cd07067">
    <property type="entry name" value="HP_PGM_like"/>
    <property type="match status" value="1"/>
</dbReference>
<dbReference type="FunFam" id="3.40.50.1240:FF:000113">
    <property type="entry name" value="6-phosphofructo-2-kinase/fructose-2,6-biphosphatase 3"/>
    <property type="match status" value="1"/>
</dbReference>
<dbReference type="InterPro" id="IPR029033">
    <property type="entry name" value="His_PPase_superfam"/>
</dbReference>
<dbReference type="InterPro" id="IPR003094">
    <property type="entry name" value="6Pfruct_kin"/>
</dbReference>
<organism evidence="8 9">
    <name type="scientific">Canis lupus familiaris</name>
    <name type="common">Dog</name>
    <name type="synonym">Canis familiaris</name>
    <dbReference type="NCBI Taxonomy" id="9615"/>
    <lineage>
        <taxon>Eukaryota</taxon>
        <taxon>Metazoa</taxon>
        <taxon>Chordata</taxon>
        <taxon>Craniata</taxon>
        <taxon>Vertebrata</taxon>
        <taxon>Euteleostomi</taxon>
        <taxon>Mammalia</taxon>
        <taxon>Eutheria</taxon>
        <taxon>Laurasiatheria</taxon>
        <taxon>Carnivora</taxon>
        <taxon>Caniformia</taxon>
        <taxon>Canidae</taxon>
        <taxon>Canis</taxon>
    </lineage>
</organism>
<dbReference type="Pfam" id="PF01591">
    <property type="entry name" value="6PF2K"/>
    <property type="match status" value="1"/>
</dbReference>
<keyword evidence="2" id="KW-0547">Nucleotide-binding</keyword>
<feature type="binding site" evidence="6">
    <location>
        <begin position="82"/>
        <end position="89"/>
    </location>
    <ligand>
        <name>substrate</name>
    </ligand>
</feature>
<dbReference type="SMART" id="SM00855">
    <property type="entry name" value="PGAM"/>
    <property type="match status" value="1"/>
</dbReference>
<dbReference type="PANTHER" id="PTHR10606:SF14">
    <property type="entry name" value="6-PHOSPHOFRUCTO-2-KINASE_FRUCTOSE-2,6-BISPHOSPHATASE 4"/>
    <property type="match status" value="1"/>
</dbReference>
<dbReference type="Ensembl" id="ENSCAFT00845010889.1">
    <property type="protein sequence ID" value="ENSCAFP00845008497.1"/>
    <property type="gene ID" value="ENSCAFG00845006054.1"/>
</dbReference>
<dbReference type="InterPro" id="IPR013079">
    <property type="entry name" value="6Phosfructo_kin"/>
</dbReference>
<evidence type="ECO:0000256" key="1">
    <source>
        <dbReference type="ARBA" id="ARBA00008408"/>
    </source>
</evidence>
<evidence type="ECO:0000259" key="7">
    <source>
        <dbReference type="Pfam" id="PF01591"/>
    </source>
</evidence>
<dbReference type="Pfam" id="PF00300">
    <property type="entry name" value="His_Phos_1"/>
    <property type="match status" value="1"/>
</dbReference>
<dbReference type="Gene3D" id="3.40.50.1240">
    <property type="entry name" value="Phosphoglycerate mutase-like"/>
    <property type="match status" value="1"/>
</dbReference>
<protein>
    <submittedName>
        <fullName evidence="8">6-phosphofructo-2-kinase/fructose-2,6-biphosphatase 4</fullName>
    </submittedName>
</protein>
<keyword evidence="9" id="KW-1185">Reference proteome</keyword>
<feature type="domain" description="6-phosphofructo-2-kinase" evidence="7">
    <location>
        <begin position="20"/>
        <end position="75"/>
    </location>
</feature>
<evidence type="ECO:0000256" key="5">
    <source>
        <dbReference type="ARBA" id="ARBA00023268"/>
    </source>
</evidence>
<dbReference type="Proteomes" id="UP000805418">
    <property type="component" value="Chromosome 20"/>
</dbReference>
<feature type="binding site" evidence="6">
    <location>
        <position position="132"/>
    </location>
    <ligand>
        <name>substrate</name>
    </ligand>
</feature>
<gene>
    <name evidence="8" type="primary">PFKFB4</name>
</gene>
<evidence type="ECO:0000313" key="8">
    <source>
        <dbReference type="Ensembl" id="ENSCAFP00845008497.1"/>
    </source>
</evidence>
<proteinExistence type="inferred from homology"/>
<dbReference type="GeneTree" id="ENSGT00950000182835"/>
<dbReference type="GO" id="GO:0006000">
    <property type="term" value="P:fructose metabolic process"/>
    <property type="evidence" value="ECO:0007669"/>
    <property type="project" value="InterPro"/>
</dbReference>
<evidence type="ECO:0000256" key="6">
    <source>
        <dbReference type="PIRSR" id="PIRSR613078-2"/>
    </source>
</evidence>
<dbReference type="GO" id="GO:0005524">
    <property type="term" value="F:ATP binding"/>
    <property type="evidence" value="ECO:0007669"/>
    <property type="project" value="UniProtKB-KW"/>
</dbReference>
<keyword evidence="3" id="KW-0418">Kinase</keyword>
<dbReference type="InterPro" id="IPR013078">
    <property type="entry name" value="His_Pase_superF_clade-1"/>
</dbReference>
<reference evidence="8" key="2">
    <citation type="submission" date="2025-08" db="UniProtKB">
        <authorList>
            <consortium name="Ensembl"/>
        </authorList>
    </citation>
    <scope>IDENTIFICATION</scope>
    <source>
        <strain evidence="8">Boxer</strain>
    </source>
</reference>
<dbReference type="GO" id="GO:0003873">
    <property type="term" value="F:6-phosphofructo-2-kinase activity"/>
    <property type="evidence" value="ECO:0007669"/>
    <property type="project" value="InterPro"/>
</dbReference>
<keyword evidence="3" id="KW-0808">Transferase</keyword>
<reference evidence="8" key="3">
    <citation type="submission" date="2025-09" db="UniProtKB">
        <authorList>
            <consortium name="Ensembl"/>
        </authorList>
    </citation>
    <scope>IDENTIFICATION</scope>
    <source>
        <strain evidence="8">Boxer</strain>
    </source>
</reference>
<evidence type="ECO:0000313" key="9">
    <source>
        <dbReference type="Proteomes" id="UP000805418"/>
    </source>
</evidence>